<dbReference type="Proteomes" id="UP000647133">
    <property type="component" value="Unassembled WGS sequence"/>
</dbReference>
<dbReference type="RefSeq" id="WP_192009368.1">
    <property type="nucleotide sequence ID" value="NZ_JACYTQ010000002.1"/>
</dbReference>
<protein>
    <submittedName>
        <fullName evidence="1">Uncharacterized protein</fullName>
    </submittedName>
</protein>
<accession>A0ABR9AI34</accession>
<keyword evidence="2" id="KW-1185">Reference proteome</keyword>
<sequence>MMKRFDEIRSVFKPYGFSCEMWMPNLMHRPDRHNEIEINFFPEEGIAYLFKGRKIKILPNRITLFWALTPHQIIVLREQTALFRLHHSLFDFFGMETIGKLR</sequence>
<proteinExistence type="predicted"/>
<evidence type="ECO:0000313" key="1">
    <source>
        <dbReference type="EMBL" id="MBD8488502.1"/>
    </source>
</evidence>
<dbReference type="EMBL" id="JACYTQ010000002">
    <property type="protein sequence ID" value="MBD8488502.1"/>
    <property type="molecule type" value="Genomic_DNA"/>
</dbReference>
<evidence type="ECO:0000313" key="2">
    <source>
        <dbReference type="Proteomes" id="UP000647133"/>
    </source>
</evidence>
<organism evidence="1 2">
    <name type="scientific">Echinicola arenosa</name>
    <dbReference type="NCBI Taxonomy" id="2774144"/>
    <lineage>
        <taxon>Bacteria</taxon>
        <taxon>Pseudomonadati</taxon>
        <taxon>Bacteroidota</taxon>
        <taxon>Cytophagia</taxon>
        <taxon>Cytophagales</taxon>
        <taxon>Cyclobacteriaceae</taxon>
        <taxon>Echinicola</taxon>
    </lineage>
</organism>
<name>A0ABR9AI34_9BACT</name>
<gene>
    <name evidence="1" type="ORF">IFO69_07065</name>
</gene>
<reference evidence="1 2" key="1">
    <citation type="submission" date="2020-09" db="EMBL/GenBank/DDBJ databases">
        <title>Echinicola sp. CAU 1574 isolated from sand of Sido Beach.</title>
        <authorList>
            <person name="Kim W."/>
        </authorList>
    </citation>
    <scope>NUCLEOTIDE SEQUENCE [LARGE SCALE GENOMIC DNA]</scope>
    <source>
        <strain evidence="1 2">CAU 1574</strain>
    </source>
</reference>
<comment type="caution">
    <text evidence="1">The sequence shown here is derived from an EMBL/GenBank/DDBJ whole genome shotgun (WGS) entry which is preliminary data.</text>
</comment>